<keyword evidence="2" id="KW-0812">Transmembrane</keyword>
<keyword evidence="5" id="KW-1185">Reference proteome</keyword>
<dbReference type="Proteomes" id="UP000559117">
    <property type="component" value="Unassembled WGS sequence"/>
</dbReference>
<feature type="transmembrane region" description="Helical" evidence="2">
    <location>
        <begin position="208"/>
        <end position="225"/>
    </location>
</feature>
<dbReference type="AlphaFoldDB" id="A0A840UL11"/>
<evidence type="ECO:0000313" key="5">
    <source>
        <dbReference type="Proteomes" id="UP000559117"/>
    </source>
</evidence>
<proteinExistence type="inferred from homology"/>
<evidence type="ECO:0000259" key="3">
    <source>
        <dbReference type="Pfam" id="PF03981"/>
    </source>
</evidence>
<sequence>MSGLKILNEFSNDELEVLVKIIIEKGWKSQTLSHDETYKSHHPNHICYVEQIKKELRGFGGNTIVNMFRRGELPYREMLIDVCKKTKTPFNEKASLERIENALLEHVLEESWDKMSDEDKEEILKAGGQKCDVGGFAAGALIAIFRAGGFNSYKLAMIIANSIAKAILGRGLPFVAGAVLGRGLAVFAGPIGLILTGIWAVMDITGPAYSVTVPAIIYIAALRQVHCSEYYKNSSL</sequence>
<dbReference type="RefSeq" id="WP_183861337.1">
    <property type="nucleotide sequence ID" value="NZ_JACHFH010000017.1"/>
</dbReference>
<gene>
    <name evidence="4" type="ORF">HNR32_001565</name>
</gene>
<name>A0A840UL11_9FIRM</name>
<comment type="similarity">
    <text evidence="1">Belongs to the UPF0174 family.</text>
</comment>
<feature type="domain" description="Ubiquinol-cytochrome c chaperone" evidence="3">
    <location>
        <begin position="93"/>
        <end position="214"/>
    </location>
</feature>
<dbReference type="EMBL" id="JACHFH010000017">
    <property type="protein sequence ID" value="MBB5336417.1"/>
    <property type="molecule type" value="Genomic_DNA"/>
</dbReference>
<feature type="transmembrane region" description="Helical" evidence="2">
    <location>
        <begin position="174"/>
        <end position="202"/>
    </location>
</feature>
<keyword evidence="2" id="KW-0472">Membrane</keyword>
<comment type="caution">
    <text evidence="4">The sequence shown here is derived from an EMBL/GenBank/DDBJ whole genome shotgun (WGS) entry which is preliminary data.</text>
</comment>
<evidence type="ECO:0000313" key="4">
    <source>
        <dbReference type="EMBL" id="MBB5336417.1"/>
    </source>
</evidence>
<keyword evidence="2" id="KW-1133">Transmembrane helix</keyword>
<reference evidence="4 5" key="1">
    <citation type="submission" date="2020-08" db="EMBL/GenBank/DDBJ databases">
        <title>Genomic Encyclopedia of Type Strains, Phase IV (KMG-IV): sequencing the most valuable type-strain genomes for metagenomic binning, comparative biology and taxonomic classification.</title>
        <authorList>
            <person name="Goeker M."/>
        </authorList>
    </citation>
    <scope>NUCLEOTIDE SEQUENCE [LARGE SCALE GENOMIC DNA]</scope>
    <source>
        <strain evidence="4 5">DSM 24661</strain>
    </source>
</reference>
<evidence type="ECO:0000256" key="1">
    <source>
        <dbReference type="ARBA" id="ARBA00006436"/>
    </source>
</evidence>
<accession>A0A840UL11</accession>
<protein>
    <submittedName>
        <fullName evidence="4">Uncharacterized protein YaaW (UPF0174 family)</fullName>
    </submittedName>
</protein>
<feature type="transmembrane region" description="Helical" evidence="2">
    <location>
        <begin position="133"/>
        <end position="153"/>
    </location>
</feature>
<dbReference type="Pfam" id="PF03981">
    <property type="entry name" value="Ubiq_cyt_C_chap"/>
    <property type="match status" value="1"/>
</dbReference>
<organism evidence="4 5">
    <name type="scientific">Pectinatus brassicae</name>
    <dbReference type="NCBI Taxonomy" id="862415"/>
    <lineage>
        <taxon>Bacteria</taxon>
        <taxon>Bacillati</taxon>
        <taxon>Bacillota</taxon>
        <taxon>Negativicutes</taxon>
        <taxon>Selenomonadales</taxon>
        <taxon>Selenomonadaceae</taxon>
        <taxon>Pectinatus</taxon>
    </lineage>
</organism>
<evidence type="ECO:0000256" key="2">
    <source>
        <dbReference type="SAM" id="Phobius"/>
    </source>
</evidence>
<dbReference type="InterPro" id="IPR021150">
    <property type="entry name" value="Ubiq_cyt_c_chap"/>
</dbReference>